<dbReference type="OrthoDB" id="445007at2759"/>
<dbReference type="AlphaFoldDB" id="A0A135LI87"/>
<dbReference type="GO" id="GO:0051213">
    <property type="term" value="F:dioxygenase activity"/>
    <property type="evidence" value="ECO:0007669"/>
    <property type="project" value="UniProtKB-KW"/>
</dbReference>
<keyword evidence="1" id="KW-0223">Dioxygenase</keyword>
<dbReference type="OMA" id="GTRFIPG"/>
<dbReference type="Proteomes" id="UP000070168">
    <property type="component" value="Unassembled WGS sequence"/>
</dbReference>
<evidence type="ECO:0000313" key="1">
    <source>
        <dbReference type="EMBL" id="KXG48658.1"/>
    </source>
</evidence>
<keyword evidence="1" id="KW-0560">Oxidoreductase</keyword>
<protein>
    <submittedName>
        <fullName evidence="1">Phytanoyl-CoA dioxygenase</fullName>
    </submittedName>
</protein>
<dbReference type="PANTHER" id="PTHR37563:SF2">
    <property type="entry name" value="PHYTANOYL-COA DIOXYGENASE FAMILY PROTEIN (AFU_ORTHOLOGUE AFUA_2G03330)"/>
    <property type="match status" value="1"/>
</dbReference>
<keyword evidence="2" id="KW-1185">Reference proteome</keyword>
<gene>
    <name evidence="1" type="ORF">PGRI_025280</name>
</gene>
<dbReference type="EMBL" id="LHQR01000065">
    <property type="protein sequence ID" value="KXG48658.1"/>
    <property type="molecule type" value="Genomic_DNA"/>
</dbReference>
<organism evidence="1 2">
    <name type="scientific">Penicillium patulum</name>
    <name type="common">Penicillium griseofulvum</name>
    <dbReference type="NCBI Taxonomy" id="5078"/>
    <lineage>
        <taxon>Eukaryota</taxon>
        <taxon>Fungi</taxon>
        <taxon>Dikarya</taxon>
        <taxon>Ascomycota</taxon>
        <taxon>Pezizomycotina</taxon>
        <taxon>Eurotiomycetes</taxon>
        <taxon>Eurotiomycetidae</taxon>
        <taxon>Eurotiales</taxon>
        <taxon>Aspergillaceae</taxon>
        <taxon>Penicillium</taxon>
    </lineage>
</organism>
<dbReference type="GeneID" id="63705541"/>
<dbReference type="STRING" id="5078.A0A135LI87"/>
<dbReference type="Gene3D" id="2.60.120.620">
    <property type="entry name" value="q2cbj1_9rhob like domain"/>
    <property type="match status" value="1"/>
</dbReference>
<sequence length="326" mass="36717">MTVEQPQSQYQETKVSEIPVIELKSSASGDAVANEAIEAMKMAGVCIVRNLLDQSTVDKIRQELQPWEQEGTSFEGFPKNYCQVSGLLSKSPTYAESIVGNEVFTAVRNYFLTSTYECWAEQGTWMSIQSPPQLDSTLALYVNPGSGNQGLHRDDATQQNWNTGASEYSLGRDSGCAMMVALNECAREQGATRFIPGSHLWDYKYDHPKDDDPRVRYAEMRPGDAYLMLSSVIHAGSINHSTDHRRVLAAVFASRSHLRQVENQYLTYDLETVRKFPKWLQRFMGYSLSKLFQGWVDKKDPLLVVDPNVDLNDEDDGAKIAMKESM</sequence>
<reference evidence="1 2" key="1">
    <citation type="journal article" date="2016" name="BMC Genomics">
        <title>Genome sequencing and secondary metabolism of the postharvest pathogen Penicillium griseofulvum.</title>
        <authorList>
            <person name="Banani H."/>
            <person name="Marcet-Houben M."/>
            <person name="Ballester A.R."/>
            <person name="Abbruscato P."/>
            <person name="Gonzalez-Candelas L."/>
            <person name="Gabaldon T."/>
            <person name="Spadaro D."/>
        </authorList>
    </citation>
    <scope>NUCLEOTIDE SEQUENCE [LARGE SCALE GENOMIC DNA]</scope>
    <source>
        <strain evidence="1 2">PG3</strain>
    </source>
</reference>
<dbReference type="Pfam" id="PF05721">
    <property type="entry name" value="PhyH"/>
    <property type="match status" value="1"/>
</dbReference>
<dbReference type="InterPro" id="IPR008775">
    <property type="entry name" value="Phytyl_CoA_dOase-like"/>
</dbReference>
<dbReference type="InterPro" id="IPR051961">
    <property type="entry name" value="Fungal_Metabolite_Diox"/>
</dbReference>
<dbReference type="SUPFAM" id="SSF51197">
    <property type="entry name" value="Clavaminate synthase-like"/>
    <property type="match status" value="1"/>
</dbReference>
<evidence type="ECO:0000313" key="2">
    <source>
        <dbReference type="Proteomes" id="UP000070168"/>
    </source>
</evidence>
<dbReference type="PANTHER" id="PTHR37563">
    <property type="entry name" value="PHYTANOYL-COA DIOXYGENASE FAMILY PROTEIN (AFU_ORTHOLOGUE AFUA_2G03330)"/>
    <property type="match status" value="1"/>
</dbReference>
<name>A0A135LI87_PENPA</name>
<dbReference type="RefSeq" id="XP_040647194.1">
    <property type="nucleotide sequence ID" value="XM_040790241.1"/>
</dbReference>
<comment type="caution">
    <text evidence="1">The sequence shown here is derived from an EMBL/GenBank/DDBJ whole genome shotgun (WGS) entry which is preliminary data.</text>
</comment>
<proteinExistence type="predicted"/>
<accession>A0A135LI87</accession>